<dbReference type="Gene3D" id="2.40.50.1020">
    <property type="entry name" value="LytTr DNA-binding domain"/>
    <property type="match status" value="1"/>
</dbReference>
<dbReference type="PROSITE" id="PS50110">
    <property type="entry name" value="RESPONSE_REGULATORY"/>
    <property type="match status" value="1"/>
</dbReference>
<dbReference type="PANTHER" id="PTHR37299">
    <property type="entry name" value="TRANSCRIPTIONAL REGULATOR-RELATED"/>
    <property type="match status" value="1"/>
</dbReference>
<dbReference type="InterPro" id="IPR011006">
    <property type="entry name" value="CheY-like_superfamily"/>
</dbReference>
<dbReference type="Gene3D" id="3.40.50.2300">
    <property type="match status" value="1"/>
</dbReference>
<dbReference type="InterPro" id="IPR001789">
    <property type="entry name" value="Sig_transdc_resp-reg_receiver"/>
</dbReference>
<evidence type="ECO:0000259" key="3">
    <source>
        <dbReference type="PROSITE" id="PS50930"/>
    </source>
</evidence>
<dbReference type="PROSITE" id="PS50930">
    <property type="entry name" value="HTH_LYTTR"/>
    <property type="match status" value="1"/>
</dbReference>
<evidence type="ECO:0000259" key="2">
    <source>
        <dbReference type="PROSITE" id="PS50110"/>
    </source>
</evidence>
<keyword evidence="1" id="KW-0597">Phosphoprotein</keyword>
<dbReference type="SMART" id="SM00850">
    <property type="entry name" value="LytTR"/>
    <property type="match status" value="1"/>
</dbReference>
<dbReference type="EMBL" id="CP032382">
    <property type="protein sequence ID" value="AYB33134.1"/>
    <property type="molecule type" value="Genomic_DNA"/>
</dbReference>
<dbReference type="AlphaFoldDB" id="A0A385SQ63"/>
<dbReference type="RefSeq" id="WP_119756376.1">
    <property type="nucleotide sequence ID" value="NZ_CP032382.1"/>
</dbReference>
<dbReference type="Proteomes" id="UP000266183">
    <property type="component" value="Chromosome"/>
</dbReference>
<dbReference type="GO" id="GO:0003677">
    <property type="term" value="F:DNA binding"/>
    <property type="evidence" value="ECO:0007669"/>
    <property type="project" value="UniProtKB-KW"/>
</dbReference>
<evidence type="ECO:0000313" key="5">
    <source>
        <dbReference type="Proteomes" id="UP000266183"/>
    </source>
</evidence>
<dbReference type="SMART" id="SM00448">
    <property type="entry name" value="REC"/>
    <property type="match status" value="1"/>
</dbReference>
<dbReference type="KEGG" id="chk:D4L85_22270"/>
<dbReference type="InterPro" id="IPR046947">
    <property type="entry name" value="LytR-like"/>
</dbReference>
<dbReference type="Pfam" id="PF00072">
    <property type="entry name" value="Response_reg"/>
    <property type="match status" value="1"/>
</dbReference>
<keyword evidence="5" id="KW-1185">Reference proteome</keyword>
<protein>
    <submittedName>
        <fullName evidence="4">DNA-binding response regulator</fullName>
    </submittedName>
</protein>
<accession>A0A385SQ63</accession>
<reference evidence="5" key="1">
    <citation type="submission" date="2018-09" db="EMBL/GenBank/DDBJ databases">
        <title>Chryseolinea sp. KIS68-18 isolated from soil.</title>
        <authorList>
            <person name="Weon H.-Y."/>
            <person name="Kwon S.-W."/>
            <person name="Lee S.A."/>
        </authorList>
    </citation>
    <scope>NUCLEOTIDE SEQUENCE [LARGE SCALE GENOMIC DNA]</scope>
    <source>
        <strain evidence="5">KIS68-18</strain>
    </source>
</reference>
<feature type="modified residue" description="4-aspartylphosphate" evidence="1">
    <location>
        <position position="55"/>
    </location>
</feature>
<dbReference type="GO" id="GO:0000156">
    <property type="term" value="F:phosphorelay response regulator activity"/>
    <property type="evidence" value="ECO:0007669"/>
    <property type="project" value="InterPro"/>
</dbReference>
<dbReference type="SUPFAM" id="SSF52172">
    <property type="entry name" value="CheY-like"/>
    <property type="match status" value="1"/>
</dbReference>
<organism evidence="4 5">
    <name type="scientific">Chryseolinea soli</name>
    <dbReference type="NCBI Taxonomy" id="2321403"/>
    <lineage>
        <taxon>Bacteria</taxon>
        <taxon>Pseudomonadati</taxon>
        <taxon>Bacteroidota</taxon>
        <taxon>Cytophagia</taxon>
        <taxon>Cytophagales</taxon>
        <taxon>Fulvivirgaceae</taxon>
        <taxon>Chryseolinea</taxon>
    </lineage>
</organism>
<feature type="domain" description="Response regulatory" evidence="2">
    <location>
        <begin position="2"/>
        <end position="115"/>
    </location>
</feature>
<feature type="domain" description="HTH LytTR-type" evidence="3">
    <location>
        <begin position="145"/>
        <end position="217"/>
    </location>
</feature>
<keyword evidence="4" id="KW-0238">DNA-binding</keyword>
<gene>
    <name evidence="4" type="ORF">D4L85_22270</name>
</gene>
<dbReference type="OrthoDB" id="1646880at2"/>
<dbReference type="InterPro" id="IPR007492">
    <property type="entry name" value="LytTR_DNA-bd_dom"/>
</dbReference>
<proteinExistence type="predicted"/>
<dbReference type="Pfam" id="PF04397">
    <property type="entry name" value="LytTR"/>
    <property type="match status" value="1"/>
</dbReference>
<sequence length="253" mass="28862">MNIVIIEDELKAAKSLADLITTLRPSYKIIAQLQSIESAVAYFSGNKEPDLVFLDIELADGQSFEIFKTITLRCPIIFCTAYGQYAMEAIKANGIDYVLKPFSRQDILNALEKVEGFKNFFQQESVPDWNALMSKIGVDDGKKSFLVFKNNKYTTVQTDAIAFFYIKEDATTLVTFQQQEYTIAQSLDQLAAVLSPKQFFRVNRQYLINFGAVKEVEHYFARKLFVRLVIPSPDKLLIGKEKTSAFLGWLEER</sequence>
<name>A0A385SQ63_9BACT</name>
<evidence type="ECO:0000313" key="4">
    <source>
        <dbReference type="EMBL" id="AYB33134.1"/>
    </source>
</evidence>
<dbReference type="PANTHER" id="PTHR37299:SF1">
    <property type="entry name" value="STAGE 0 SPORULATION PROTEIN A HOMOLOG"/>
    <property type="match status" value="1"/>
</dbReference>
<evidence type="ECO:0000256" key="1">
    <source>
        <dbReference type="PROSITE-ProRule" id="PRU00169"/>
    </source>
</evidence>